<dbReference type="Proteomes" id="UP001183817">
    <property type="component" value="Unassembled WGS sequence"/>
</dbReference>
<keyword evidence="1" id="KW-0812">Transmembrane</keyword>
<dbReference type="RefSeq" id="WP_310287153.1">
    <property type="nucleotide sequence ID" value="NZ_BAAAWO010000001.1"/>
</dbReference>
<gene>
    <name evidence="2" type="ORF">J2S64_000082</name>
</gene>
<evidence type="ECO:0000313" key="2">
    <source>
        <dbReference type="EMBL" id="MDR7356391.1"/>
    </source>
</evidence>
<feature type="transmembrane region" description="Helical" evidence="1">
    <location>
        <begin position="46"/>
        <end position="70"/>
    </location>
</feature>
<organism evidence="2 3">
    <name type="scientific">Paeniglutamicibacter sulfureus</name>
    <dbReference type="NCBI Taxonomy" id="43666"/>
    <lineage>
        <taxon>Bacteria</taxon>
        <taxon>Bacillati</taxon>
        <taxon>Actinomycetota</taxon>
        <taxon>Actinomycetes</taxon>
        <taxon>Micrococcales</taxon>
        <taxon>Micrococcaceae</taxon>
        <taxon>Paeniglutamicibacter</taxon>
    </lineage>
</organism>
<proteinExistence type="predicted"/>
<feature type="transmembrane region" description="Helical" evidence="1">
    <location>
        <begin position="205"/>
        <end position="225"/>
    </location>
</feature>
<feature type="transmembrane region" description="Helical" evidence="1">
    <location>
        <begin position="231"/>
        <end position="252"/>
    </location>
</feature>
<accession>A0ABU2BDG0</accession>
<evidence type="ECO:0008006" key="4">
    <source>
        <dbReference type="Google" id="ProtNLM"/>
    </source>
</evidence>
<protein>
    <recommendedName>
        <fullName evidence="4">DUF4239 domain-containing protein</fullName>
    </recommendedName>
</protein>
<keyword evidence="3" id="KW-1185">Reference proteome</keyword>
<evidence type="ECO:0000313" key="3">
    <source>
        <dbReference type="Proteomes" id="UP001183817"/>
    </source>
</evidence>
<comment type="caution">
    <text evidence="2">The sequence shown here is derived from an EMBL/GenBank/DDBJ whole genome shotgun (WGS) entry which is preliminary data.</text>
</comment>
<sequence>MLAQILPGFRDFRTPLVTGYLWLIVLWILIGAPLPDGKSNEGLMGIINAFGAFLSPAIYLTVLSFVAYVVGMITSANIKSGDVALTIVRRFLLKSKQSDKKRIDQIVRASIKKARQRKVKPFQLIEEFEIDPYYTSEEDYDIHRNECQGDEDRMLFQQMDHAVKQLQPLLSEAVIASIPTLAIKLQEKNKDLFDNYDKDKSEAEFRLSIAGPLAVLTVQVLILSWGNSDYYWPWASLVGLIAVVMLVVRGLAKRSSATNVVITALEIGTIESSELSLLANIDPPPAKLPMPRVG</sequence>
<evidence type="ECO:0000256" key="1">
    <source>
        <dbReference type="SAM" id="Phobius"/>
    </source>
</evidence>
<reference evidence="2 3" key="1">
    <citation type="submission" date="2023-07" db="EMBL/GenBank/DDBJ databases">
        <title>Sequencing the genomes of 1000 actinobacteria strains.</title>
        <authorList>
            <person name="Klenk H.-P."/>
        </authorList>
    </citation>
    <scope>NUCLEOTIDE SEQUENCE [LARGE SCALE GENOMIC DNA]</scope>
    <source>
        <strain evidence="2 3">DSM 20167</strain>
    </source>
</reference>
<keyword evidence="1" id="KW-1133">Transmembrane helix</keyword>
<keyword evidence="1" id="KW-0472">Membrane</keyword>
<dbReference type="EMBL" id="JAVDYI010000001">
    <property type="protein sequence ID" value="MDR7356391.1"/>
    <property type="molecule type" value="Genomic_DNA"/>
</dbReference>
<feature type="transmembrane region" description="Helical" evidence="1">
    <location>
        <begin position="12"/>
        <end position="34"/>
    </location>
</feature>
<name>A0ABU2BDG0_9MICC</name>